<dbReference type="EMBL" id="JASBWT010000005">
    <property type="protein sequence ID" value="KAJ9104460.1"/>
    <property type="molecule type" value="Genomic_DNA"/>
</dbReference>
<dbReference type="Proteomes" id="UP001227268">
    <property type="component" value="Unassembled WGS sequence"/>
</dbReference>
<gene>
    <name evidence="1" type="ORF">QFC21_001955</name>
</gene>
<proteinExistence type="predicted"/>
<sequence>MSQHQQRLFMEDVPLLIPDDDNDYSFDSSVELSFFDTPSISLANVQAHEAEIERPFRFAPVRPLELKRRQEQYYATLNATYGTPVVSRSVSGNVVLHHRRPPPPPRASVMPRSPSITSRSSLSDIMAPSFAMTTSSFQPRRLSFEKPAQPTVALRPLNQRYHTVATGSQLPGATETPLRRIASSQPPVSPTDMHFGLERYNAGACDVGLSPDSMSSPSSSESARSNRCNNGSFHAFEARAMQEDEFDHAPMTPSRAGSKALQVLGAYNMPTKPVRNPYKKSSKEHYRPLPAAVFQEIDSFFGFSPQSKQNQSRAQKFSKRSPASQPNLCTFSDEGRKGWKDELECEEYAGLLSQQRSENDERRTYTSNAKSQAPALLPSIKLRSKASMDRLLANRGPIISSPLAPTHDNVSIVGDAHNSWEEGEEDVFGSVGSLSKTANGISLANTRVKERNRLNRQLSHPPKMPKMTFLQSDPYAATPIYESNLHAQPVFKRKQPPPALTLKGSAPSAINKVIVEQIVSGRPSLPFTQLPVRTTSKLAVVAVPQSELPHTPFMAPRTAPVPPGAPKAPGRLLTTTLQSHNSEASDSSGPHTPSTPSPVQPKQSHQAVARPAPTRGMSFFEDSPPPDQTHFRLGVNGKAAMREVSGRIRRVVRL</sequence>
<reference evidence="1" key="1">
    <citation type="submission" date="2023-04" db="EMBL/GenBank/DDBJ databases">
        <title>Draft Genome sequencing of Naganishia species isolated from polar environments using Oxford Nanopore Technology.</title>
        <authorList>
            <person name="Leo P."/>
            <person name="Venkateswaran K."/>
        </authorList>
    </citation>
    <scope>NUCLEOTIDE SEQUENCE</scope>
    <source>
        <strain evidence="1">MNA-CCFEE 5423</strain>
    </source>
</reference>
<accession>A0ACC2W025</accession>
<evidence type="ECO:0000313" key="1">
    <source>
        <dbReference type="EMBL" id="KAJ9104460.1"/>
    </source>
</evidence>
<evidence type="ECO:0000313" key="2">
    <source>
        <dbReference type="Proteomes" id="UP001227268"/>
    </source>
</evidence>
<comment type="caution">
    <text evidence="1">The sequence shown here is derived from an EMBL/GenBank/DDBJ whole genome shotgun (WGS) entry which is preliminary data.</text>
</comment>
<name>A0ACC2W025_9TREE</name>
<protein>
    <submittedName>
        <fullName evidence="1">Uncharacterized protein</fullName>
    </submittedName>
</protein>
<keyword evidence="2" id="KW-1185">Reference proteome</keyword>
<organism evidence="1 2">
    <name type="scientific">Naganishia friedmannii</name>
    <dbReference type="NCBI Taxonomy" id="89922"/>
    <lineage>
        <taxon>Eukaryota</taxon>
        <taxon>Fungi</taxon>
        <taxon>Dikarya</taxon>
        <taxon>Basidiomycota</taxon>
        <taxon>Agaricomycotina</taxon>
        <taxon>Tremellomycetes</taxon>
        <taxon>Filobasidiales</taxon>
        <taxon>Filobasidiaceae</taxon>
        <taxon>Naganishia</taxon>
    </lineage>
</organism>